<dbReference type="PANTHER" id="PTHR46558:SF4">
    <property type="entry name" value="DNA-BIDING PHAGE PROTEIN"/>
    <property type="match status" value="1"/>
</dbReference>
<dbReference type="InterPro" id="IPR001387">
    <property type="entry name" value="Cro/C1-type_HTH"/>
</dbReference>
<dbReference type="InterPro" id="IPR010982">
    <property type="entry name" value="Lambda_DNA-bd_dom_sf"/>
</dbReference>
<gene>
    <name evidence="3" type="ORF">CR203_11825</name>
</gene>
<dbReference type="SMART" id="SM00530">
    <property type="entry name" value="HTH_XRE"/>
    <property type="match status" value="1"/>
</dbReference>
<organism evidence="3 4">
    <name type="scientific">Salipaludibacillus neizhouensis</name>
    <dbReference type="NCBI Taxonomy" id="885475"/>
    <lineage>
        <taxon>Bacteria</taxon>
        <taxon>Bacillati</taxon>
        <taxon>Bacillota</taxon>
        <taxon>Bacilli</taxon>
        <taxon>Bacillales</taxon>
        <taxon>Bacillaceae</taxon>
    </lineage>
</organism>
<reference evidence="3 4" key="1">
    <citation type="submission" date="2017-10" db="EMBL/GenBank/DDBJ databases">
        <title>Bacillus sp. nov., a halophilic bacterium isolated from a Keqin Lake.</title>
        <authorList>
            <person name="Wang H."/>
        </authorList>
    </citation>
    <scope>NUCLEOTIDE SEQUENCE [LARGE SCALE GENOMIC DNA]</scope>
    <source>
        <strain evidence="3 4">KCTC 13187</strain>
    </source>
</reference>
<dbReference type="GO" id="GO:0003677">
    <property type="term" value="F:DNA binding"/>
    <property type="evidence" value="ECO:0007669"/>
    <property type="project" value="UniProtKB-KW"/>
</dbReference>
<proteinExistence type="predicted"/>
<dbReference type="RefSeq" id="WP_110937322.1">
    <property type="nucleotide sequence ID" value="NZ_KZ614146.1"/>
</dbReference>
<evidence type="ECO:0000259" key="2">
    <source>
        <dbReference type="PROSITE" id="PS50943"/>
    </source>
</evidence>
<evidence type="ECO:0000313" key="4">
    <source>
        <dbReference type="Proteomes" id="UP000281498"/>
    </source>
</evidence>
<sequence length="142" mass="16938">MIRLSDNVRLYRRLYKWTQQDLATKLNISRTVITRWENEESTPDLQTLIKLCDIFQINLDTLVGYEKHKETAIALQNQNIEELGEISIKLLHYIKHNPRMRDSLYELSIMPYKKRKHLEKIIFIILDDILTNLNAIDEEKPS</sequence>
<name>A0A3A9K9T8_9BACI</name>
<dbReference type="PROSITE" id="PS50943">
    <property type="entry name" value="HTH_CROC1"/>
    <property type="match status" value="1"/>
</dbReference>
<dbReference type="OrthoDB" id="9812495at2"/>
<protein>
    <recommendedName>
        <fullName evidence="2">HTH cro/C1-type domain-containing protein</fullName>
    </recommendedName>
</protein>
<accession>A0A3A9K9T8</accession>
<evidence type="ECO:0000256" key="1">
    <source>
        <dbReference type="ARBA" id="ARBA00023125"/>
    </source>
</evidence>
<dbReference type="Gene3D" id="1.10.260.40">
    <property type="entry name" value="lambda repressor-like DNA-binding domains"/>
    <property type="match status" value="1"/>
</dbReference>
<keyword evidence="1" id="KW-0238">DNA-binding</keyword>
<dbReference type="Proteomes" id="UP000281498">
    <property type="component" value="Unassembled WGS sequence"/>
</dbReference>
<dbReference type="SUPFAM" id="SSF47413">
    <property type="entry name" value="lambda repressor-like DNA-binding domains"/>
    <property type="match status" value="1"/>
</dbReference>
<evidence type="ECO:0000313" key="3">
    <source>
        <dbReference type="EMBL" id="RKL67191.1"/>
    </source>
</evidence>
<dbReference type="PANTHER" id="PTHR46558">
    <property type="entry name" value="TRACRIPTIONAL REGULATORY PROTEIN-RELATED-RELATED"/>
    <property type="match status" value="1"/>
</dbReference>
<dbReference type="EMBL" id="PDOE01000004">
    <property type="protein sequence ID" value="RKL67191.1"/>
    <property type="molecule type" value="Genomic_DNA"/>
</dbReference>
<keyword evidence="4" id="KW-1185">Reference proteome</keyword>
<dbReference type="Pfam" id="PF01381">
    <property type="entry name" value="HTH_3"/>
    <property type="match status" value="1"/>
</dbReference>
<dbReference type="AlphaFoldDB" id="A0A3A9K9T8"/>
<feature type="domain" description="HTH cro/C1-type" evidence="2">
    <location>
        <begin position="8"/>
        <end position="62"/>
    </location>
</feature>
<dbReference type="CDD" id="cd00093">
    <property type="entry name" value="HTH_XRE"/>
    <property type="match status" value="1"/>
</dbReference>
<comment type="caution">
    <text evidence="3">The sequence shown here is derived from an EMBL/GenBank/DDBJ whole genome shotgun (WGS) entry which is preliminary data.</text>
</comment>